<dbReference type="SMART" id="SM00267">
    <property type="entry name" value="GGDEF"/>
    <property type="match status" value="1"/>
</dbReference>
<proteinExistence type="predicted"/>
<dbReference type="PANTHER" id="PTHR45138">
    <property type="entry name" value="REGULATORY COMPONENTS OF SENSORY TRANSDUCTION SYSTEM"/>
    <property type="match status" value="1"/>
</dbReference>
<dbReference type="SUPFAM" id="SSF55781">
    <property type="entry name" value="GAF domain-like"/>
    <property type="match status" value="1"/>
</dbReference>
<gene>
    <name evidence="4" type="ORF">PAUR_a0137</name>
</gene>
<accession>A0ABR9E7A2</accession>
<dbReference type="InterPro" id="IPR029787">
    <property type="entry name" value="Nucleotide_cyclase"/>
</dbReference>
<dbReference type="PANTHER" id="PTHR45138:SF9">
    <property type="entry name" value="DIGUANYLATE CYCLASE DGCM-RELATED"/>
    <property type="match status" value="1"/>
</dbReference>
<dbReference type="SUPFAM" id="SSF55073">
    <property type="entry name" value="Nucleotide cyclase"/>
    <property type="match status" value="1"/>
</dbReference>
<dbReference type="Pfam" id="PF01590">
    <property type="entry name" value="GAF"/>
    <property type="match status" value="1"/>
</dbReference>
<evidence type="ECO:0000256" key="1">
    <source>
        <dbReference type="ARBA" id="ARBA00012528"/>
    </source>
</evidence>
<dbReference type="PROSITE" id="PS50887">
    <property type="entry name" value="GGDEF"/>
    <property type="match status" value="1"/>
</dbReference>
<dbReference type="RefSeq" id="WP_192506376.1">
    <property type="nucleotide sequence ID" value="NZ_AQGV01000011.1"/>
</dbReference>
<feature type="domain" description="GGDEF" evidence="3">
    <location>
        <begin position="196"/>
        <end position="321"/>
    </location>
</feature>
<dbReference type="Proteomes" id="UP000615755">
    <property type="component" value="Unassembled WGS sequence"/>
</dbReference>
<keyword evidence="5" id="KW-1185">Reference proteome</keyword>
<protein>
    <recommendedName>
        <fullName evidence="1">diguanylate cyclase</fullName>
        <ecNumber evidence="1">2.7.7.65</ecNumber>
    </recommendedName>
</protein>
<dbReference type="NCBIfam" id="TIGR00254">
    <property type="entry name" value="GGDEF"/>
    <property type="match status" value="1"/>
</dbReference>
<comment type="catalytic activity">
    <reaction evidence="2">
        <text>2 GTP = 3',3'-c-di-GMP + 2 diphosphate</text>
        <dbReference type="Rhea" id="RHEA:24898"/>
        <dbReference type="ChEBI" id="CHEBI:33019"/>
        <dbReference type="ChEBI" id="CHEBI:37565"/>
        <dbReference type="ChEBI" id="CHEBI:58805"/>
        <dbReference type="EC" id="2.7.7.65"/>
    </reaction>
</comment>
<dbReference type="EMBL" id="AQGV01000011">
    <property type="protein sequence ID" value="MBE0366880.1"/>
    <property type="molecule type" value="Genomic_DNA"/>
</dbReference>
<evidence type="ECO:0000259" key="3">
    <source>
        <dbReference type="PROSITE" id="PS50887"/>
    </source>
</evidence>
<evidence type="ECO:0000313" key="5">
    <source>
        <dbReference type="Proteomes" id="UP000615755"/>
    </source>
</evidence>
<dbReference type="EC" id="2.7.7.65" evidence="1"/>
<dbReference type="CDD" id="cd01949">
    <property type="entry name" value="GGDEF"/>
    <property type="match status" value="1"/>
</dbReference>
<dbReference type="Pfam" id="PF00990">
    <property type="entry name" value="GGDEF"/>
    <property type="match status" value="1"/>
</dbReference>
<comment type="caution">
    <text evidence="4">The sequence shown here is derived from an EMBL/GenBank/DDBJ whole genome shotgun (WGS) entry which is preliminary data.</text>
</comment>
<organism evidence="4 5">
    <name type="scientific">Pseudoalteromonas aurantia 208</name>
    <dbReference type="NCBI Taxonomy" id="1314867"/>
    <lineage>
        <taxon>Bacteria</taxon>
        <taxon>Pseudomonadati</taxon>
        <taxon>Pseudomonadota</taxon>
        <taxon>Gammaproteobacteria</taxon>
        <taxon>Alteromonadales</taxon>
        <taxon>Pseudoalteromonadaceae</taxon>
        <taxon>Pseudoalteromonas</taxon>
    </lineage>
</organism>
<name>A0ABR9E7A2_9GAMM</name>
<evidence type="ECO:0000256" key="2">
    <source>
        <dbReference type="ARBA" id="ARBA00034247"/>
    </source>
</evidence>
<sequence length="321" mass="36288">MSTDPELLQQTKSQETLAKWQKTIDLMARVFNVPAGFIVQAQEAGFSVLVANKNSENPYSVGGLIPLETNIFCKKVVAENAALYERNASINPEWDSNPEVSEDGFESYLGVPIHWPDGSAFGTLCVMDFKITSYDISMVELIEHLRDMLEDDLILMHRFSKMRTIAMLDPLTNIYNRRAVVTLAEHKRDIALKMALYFYCIFIDLDDFKAVNDQYGHIIGDKVLSSIAQAITSVSRDDDLAGRLGGDEFLMFVQGPNGEWISELMKRLEEQFELLLTRNALPKVTFSYGSAVTDEKFIDLEQLIAQADKSMYQAKTARRKV</sequence>
<evidence type="ECO:0000313" key="4">
    <source>
        <dbReference type="EMBL" id="MBE0366880.1"/>
    </source>
</evidence>
<dbReference type="InterPro" id="IPR000160">
    <property type="entry name" value="GGDEF_dom"/>
</dbReference>
<dbReference type="InterPro" id="IPR050469">
    <property type="entry name" value="Diguanylate_Cyclase"/>
</dbReference>
<reference evidence="4 5" key="1">
    <citation type="submission" date="2015-03" db="EMBL/GenBank/DDBJ databases">
        <title>Genome sequence of Pseudoalteromonas aurantia.</title>
        <authorList>
            <person name="Xie B.-B."/>
            <person name="Rong J.-C."/>
            <person name="Qin Q.-L."/>
            <person name="Zhang Y.-Z."/>
        </authorList>
    </citation>
    <scope>NUCLEOTIDE SEQUENCE [LARGE SCALE GENOMIC DNA]</scope>
    <source>
        <strain evidence="4 5">208</strain>
    </source>
</reference>
<dbReference type="Gene3D" id="3.30.70.270">
    <property type="match status" value="1"/>
</dbReference>
<dbReference type="InterPro" id="IPR029016">
    <property type="entry name" value="GAF-like_dom_sf"/>
</dbReference>
<dbReference type="InterPro" id="IPR043128">
    <property type="entry name" value="Rev_trsase/Diguanyl_cyclase"/>
</dbReference>
<dbReference type="InterPro" id="IPR003018">
    <property type="entry name" value="GAF"/>
</dbReference>
<dbReference type="Gene3D" id="3.30.450.40">
    <property type="match status" value="1"/>
</dbReference>